<dbReference type="PROSITE" id="PS50042">
    <property type="entry name" value="CNMP_BINDING_3"/>
    <property type="match status" value="1"/>
</dbReference>
<evidence type="ECO:0000256" key="3">
    <source>
        <dbReference type="ARBA" id="ARBA00023163"/>
    </source>
</evidence>
<dbReference type="EMBL" id="QEOB01000001">
    <property type="protein sequence ID" value="PVX98073.1"/>
    <property type="molecule type" value="Genomic_DNA"/>
</dbReference>
<dbReference type="InterPro" id="IPR014710">
    <property type="entry name" value="RmlC-like_jellyroll"/>
</dbReference>
<dbReference type="Proteomes" id="UP000245712">
    <property type="component" value="Unassembled WGS sequence"/>
</dbReference>
<dbReference type="InterPro" id="IPR050397">
    <property type="entry name" value="Env_Response_Regulators"/>
</dbReference>
<dbReference type="InterPro" id="IPR036388">
    <property type="entry name" value="WH-like_DNA-bd_sf"/>
</dbReference>
<dbReference type="InterPro" id="IPR000595">
    <property type="entry name" value="cNMP-bd_dom"/>
</dbReference>
<dbReference type="Gene3D" id="2.60.120.10">
    <property type="entry name" value="Jelly Rolls"/>
    <property type="match status" value="1"/>
</dbReference>
<dbReference type="SMART" id="SM00419">
    <property type="entry name" value="HTH_CRP"/>
    <property type="match status" value="1"/>
</dbReference>
<dbReference type="InterPro" id="IPR000524">
    <property type="entry name" value="Tscrpt_reg_HTH_GntR"/>
</dbReference>
<reference evidence="6 7" key="1">
    <citation type="submission" date="2018-05" db="EMBL/GenBank/DDBJ databases">
        <title>Genomic Encyclopedia of Type Strains, Phase IV (KMG-V): Genome sequencing to study the core and pangenomes of soil and plant-associated prokaryotes.</title>
        <authorList>
            <person name="Whitman W."/>
        </authorList>
    </citation>
    <scope>NUCLEOTIDE SEQUENCE [LARGE SCALE GENOMIC DNA]</scope>
    <source>
        <strain evidence="6 7">SCZa-39</strain>
    </source>
</reference>
<dbReference type="InterPro" id="IPR036390">
    <property type="entry name" value="WH_DNA-bd_sf"/>
</dbReference>
<keyword evidence="1" id="KW-0805">Transcription regulation</keyword>
<dbReference type="PANTHER" id="PTHR24567:SF26">
    <property type="entry name" value="REGULATORY PROTEIN YEIL"/>
    <property type="match status" value="1"/>
</dbReference>
<dbReference type="PANTHER" id="PTHR24567">
    <property type="entry name" value="CRP FAMILY TRANSCRIPTIONAL REGULATORY PROTEIN"/>
    <property type="match status" value="1"/>
</dbReference>
<dbReference type="Pfam" id="PF13545">
    <property type="entry name" value="HTH_Crp_2"/>
    <property type="match status" value="1"/>
</dbReference>
<evidence type="ECO:0000256" key="2">
    <source>
        <dbReference type="ARBA" id="ARBA00023125"/>
    </source>
</evidence>
<accession>A0ABX5L0B4</accession>
<proteinExistence type="predicted"/>
<dbReference type="Gene3D" id="1.10.10.10">
    <property type="entry name" value="Winged helix-like DNA-binding domain superfamily/Winged helix DNA-binding domain"/>
    <property type="match status" value="1"/>
</dbReference>
<dbReference type="InterPro" id="IPR012318">
    <property type="entry name" value="HTH_CRP"/>
</dbReference>
<feature type="domain" description="HTH crp-type" evidence="5">
    <location>
        <begin position="150"/>
        <end position="220"/>
    </location>
</feature>
<gene>
    <name evidence="6" type="ORF">C7402_101791</name>
</gene>
<dbReference type="InterPro" id="IPR018490">
    <property type="entry name" value="cNMP-bd_dom_sf"/>
</dbReference>
<evidence type="ECO:0000256" key="1">
    <source>
        <dbReference type="ARBA" id="ARBA00023015"/>
    </source>
</evidence>
<evidence type="ECO:0000259" key="5">
    <source>
        <dbReference type="PROSITE" id="PS51063"/>
    </source>
</evidence>
<keyword evidence="7" id="KW-1185">Reference proteome</keyword>
<keyword evidence="3" id="KW-0804">Transcription</keyword>
<sequence length="228" mass="24737">MRQAMNTHHDVLKDQVLLCNARDEIVDVATRFTKVATVKEGDYICFQGDAQAPLIFLIEGQLRVSTYSEDGTELPVSVVNPRECAGEVSILNRVPVCANVAAAKDSVVGLLDRAHARQLLGDPDVARALNNLMAQRYMGLITARNAHSQSRAGARVSAVIESTIGERLAGDLPLVELPNQSTIAAMAKVSRETVSRVISSLEKRGVIKREGRAIRINDRMALRQLAAG</sequence>
<evidence type="ECO:0000259" key="4">
    <source>
        <dbReference type="PROSITE" id="PS50042"/>
    </source>
</evidence>
<organism evidence="6 7">
    <name type="scientific">Paraburkholderia unamae</name>
    <dbReference type="NCBI Taxonomy" id="219649"/>
    <lineage>
        <taxon>Bacteria</taxon>
        <taxon>Pseudomonadati</taxon>
        <taxon>Pseudomonadota</taxon>
        <taxon>Betaproteobacteria</taxon>
        <taxon>Burkholderiales</taxon>
        <taxon>Burkholderiaceae</taxon>
        <taxon>Paraburkholderia</taxon>
    </lineage>
</organism>
<dbReference type="PROSITE" id="PS51063">
    <property type="entry name" value="HTH_CRP_2"/>
    <property type="match status" value="1"/>
</dbReference>
<dbReference type="PRINTS" id="PR00035">
    <property type="entry name" value="HTHGNTR"/>
</dbReference>
<evidence type="ECO:0000313" key="6">
    <source>
        <dbReference type="EMBL" id="PVX98073.1"/>
    </source>
</evidence>
<keyword evidence="2" id="KW-0238">DNA-binding</keyword>
<name>A0ABX5L0B4_9BURK</name>
<evidence type="ECO:0000313" key="7">
    <source>
        <dbReference type="Proteomes" id="UP000245712"/>
    </source>
</evidence>
<dbReference type="Pfam" id="PF00027">
    <property type="entry name" value="cNMP_binding"/>
    <property type="match status" value="1"/>
</dbReference>
<dbReference type="SMART" id="SM00100">
    <property type="entry name" value="cNMP"/>
    <property type="match status" value="1"/>
</dbReference>
<dbReference type="SUPFAM" id="SSF46785">
    <property type="entry name" value="Winged helix' DNA-binding domain"/>
    <property type="match status" value="1"/>
</dbReference>
<dbReference type="CDD" id="cd00038">
    <property type="entry name" value="CAP_ED"/>
    <property type="match status" value="1"/>
</dbReference>
<protein>
    <submittedName>
        <fullName evidence="6">Transcriptional regulator /Crp/Fnr family transcriptional regulator</fullName>
    </submittedName>
</protein>
<feature type="domain" description="Cyclic nucleotide-binding" evidence="4">
    <location>
        <begin position="22"/>
        <end position="121"/>
    </location>
</feature>
<dbReference type="SUPFAM" id="SSF51206">
    <property type="entry name" value="cAMP-binding domain-like"/>
    <property type="match status" value="1"/>
</dbReference>
<comment type="caution">
    <text evidence="6">The sequence shown here is derived from an EMBL/GenBank/DDBJ whole genome shotgun (WGS) entry which is preliminary data.</text>
</comment>